<keyword evidence="2" id="KW-0238">DNA-binding</keyword>
<reference evidence="6" key="1">
    <citation type="journal article" date="2019" name="Int. J. Syst. Evol. Microbiol.">
        <title>The Global Catalogue of Microorganisms (GCM) 10K type strain sequencing project: providing services to taxonomists for standard genome sequencing and annotation.</title>
        <authorList>
            <consortium name="The Broad Institute Genomics Platform"/>
            <consortium name="The Broad Institute Genome Sequencing Center for Infectious Disease"/>
            <person name="Wu L."/>
            <person name="Ma J."/>
        </authorList>
    </citation>
    <scope>NUCLEOTIDE SEQUENCE [LARGE SCALE GENOMIC DNA]</scope>
    <source>
        <strain evidence="6">CGMCC 4.1530</strain>
    </source>
</reference>
<evidence type="ECO:0000259" key="4">
    <source>
        <dbReference type="PROSITE" id="PS01124"/>
    </source>
</evidence>
<evidence type="ECO:0000313" key="5">
    <source>
        <dbReference type="EMBL" id="MFC6361733.1"/>
    </source>
</evidence>
<evidence type="ECO:0000256" key="3">
    <source>
        <dbReference type="ARBA" id="ARBA00023163"/>
    </source>
</evidence>
<dbReference type="RefSeq" id="WP_212707247.1">
    <property type="nucleotide sequence ID" value="NZ_BAAAFW010000095.1"/>
</dbReference>
<dbReference type="SUPFAM" id="SSF46689">
    <property type="entry name" value="Homeodomain-like"/>
    <property type="match status" value="2"/>
</dbReference>
<dbReference type="Proteomes" id="UP001596215">
    <property type="component" value="Unassembled WGS sequence"/>
</dbReference>
<proteinExistence type="predicted"/>
<dbReference type="Gene3D" id="1.10.10.60">
    <property type="entry name" value="Homeodomain-like"/>
    <property type="match status" value="2"/>
</dbReference>
<accession>A0ABW1VNX2</accession>
<dbReference type="SUPFAM" id="SSF51182">
    <property type="entry name" value="RmlC-like cupins"/>
    <property type="match status" value="1"/>
</dbReference>
<dbReference type="Pfam" id="PF12833">
    <property type="entry name" value="HTH_18"/>
    <property type="match status" value="1"/>
</dbReference>
<evidence type="ECO:0000256" key="1">
    <source>
        <dbReference type="ARBA" id="ARBA00023015"/>
    </source>
</evidence>
<organism evidence="5 6">
    <name type="scientific">Tatumella punctata</name>
    <dbReference type="NCBI Taxonomy" id="399969"/>
    <lineage>
        <taxon>Bacteria</taxon>
        <taxon>Pseudomonadati</taxon>
        <taxon>Pseudomonadota</taxon>
        <taxon>Gammaproteobacteria</taxon>
        <taxon>Enterobacterales</taxon>
        <taxon>Erwiniaceae</taxon>
        <taxon>Tatumella</taxon>
    </lineage>
</organism>
<evidence type="ECO:0000313" key="6">
    <source>
        <dbReference type="Proteomes" id="UP001596215"/>
    </source>
</evidence>
<comment type="caution">
    <text evidence="5">The sequence shown here is derived from an EMBL/GenBank/DDBJ whole genome shotgun (WGS) entry which is preliminary data.</text>
</comment>
<gene>
    <name evidence="5" type="ORF">ACFP73_06385</name>
</gene>
<dbReference type="InterPro" id="IPR011051">
    <property type="entry name" value="RmlC_Cupin_sf"/>
</dbReference>
<evidence type="ECO:0000256" key="2">
    <source>
        <dbReference type="ARBA" id="ARBA00023125"/>
    </source>
</evidence>
<keyword evidence="1" id="KW-0805">Transcription regulation</keyword>
<dbReference type="InterPro" id="IPR018060">
    <property type="entry name" value="HTH_AraC"/>
</dbReference>
<dbReference type="SMART" id="SM00342">
    <property type="entry name" value="HTH_ARAC"/>
    <property type="match status" value="1"/>
</dbReference>
<dbReference type="PANTHER" id="PTHR43280">
    <property type="entry name" value="ARAC-FAMILY TRANSCRIPTIONAL REGULATOR"/>
    <property type="match status" value="1"/>
</dbReference>
<feature type="domain" description="HTH araC/xylS-type" evidence="4">
    <location>
        <begin position="169"/>
        <end position="267"/>
    </location>
</feature>
<keyword evidence="6" id="KW-1185">Reference proteome</keyword>
<keyword evidence="3" id="KW-0804">Transcription</keyword>
<dbReference type="Gene3D" id="2.60.40.1500">
    <property type="entry name" value="Glycosyl hydrolase domain, family 39"/>
    <property type="match status" value="1"/>
</dbReference>
<dbReference type="EMBL" id="JBHSUC010000005">
    <property type="protein sequence ID" value="MFC6361733.1"/>
    <property type="molecule type" value="Genomic_DNA"/>
</dbReference>
<protein>
    <submittedName>
        <fullName evidence="5">Helix-turn-helix domain-containing protein</fullName>
    </submittedName>
</protein>
<dbReference type="PROSITE" id="PS01124">
    <property type="entry name" value="HTH_ARAC_FAMILY_2"/>
    <property type="match status" value="1"/>
</dbReference>
<sequence length="802" mass="91396">MLAKPPPDYGLQAYFISYCKNYGYNGITFIYVISGSVRVISDNRQVVLDENDIMTINQSQDYSIISDQDNVVLLLEISGHFISRYYRKYYSENYVVLPGEDGRYREGYIDNLRDLIFRLFICPLKGNDEIFLLESNSILSKIMMVLIAYFRVRKEGGVKKTSGRSRRVEEIVKYINNNYTSPVSLQRIAEKQGMSLSYLSRLFKQEVGVSYRDYLHNRRFESAIIDLLNSNKPNYQIARDHGFSDSRQFVSLFRKNYQKTPSQFRRDNAYQIDSSRSSPQIRESIGVVNKFCQPVSSARVLSLLSHMLNQTQGEGHHEAFSGIEESSVDISRQPAILTPAKRAIIITVGEFSELLKTQVQQQISLLSQAGIIDFVDLSPGISVTATGPGFHTDEPVNTYSAYADHDAAISFLYRLNIPLFIRLRQPATEPLSELFIHQMMGFLQHCLRLYGRTYVSRWHFVAVPAEDETLQAEGNPFFCDLFSAIKSLCHGVKTGGMCFFRDGRLTEYSYLRAMPLSTFIEFIGCDIENDNGQNSGAGNRSLQQHTTDIGELVRQLTRLLQEELLFAPLILMRWNTLTGDTRHINGSFFRAAIIFNFLQQLPASVCGVSLALNTEILKETLPSRIDTRGIAVFYTGCLKRPVFYVLGFIRRMHGIILAQDGDYILTKTATGYQMVVTNAAIFDPRLSVQESVIRNLRKKKKIVINGIEAGQYQLTRAIFDQQHGDLYSLFQLFQTEYGRVQEVIDYLNRHTGPGLRVRDEYLPRDQWILLAEMEANAIHFYELTFIGQGGRLGKDDGVTAIN</sequence>
<dbReference type="InterPro" id="IPR009057">
    <property type="entry name" value="Homeodomain-like_sf"/>
</dbReference>
<name>A0ABW1VNX2_9GAMM</name>
<dbReference type="SUPFAM" id="SSF51011">
    <property type="entry name" value="Glycosyl hydrolase domain"/>
    <property type="match status" value="1"/>
</dbReference>
<dbReference type="PANTHER" id="PTHR43280:SF2">
    <property type="entry name" value="HTH-TYPE TRANSCRIPTIONAL REGULATOR EXSA"/>
    <property type="match status" value="1"/>
</dbReference>